<dbReference type="OrthoDB" id="8540162at2"/>
<keyword evidence="2" id="KW-1185">Reference proteome</keyword>
<sequence>MAIPLPPNENLIALVVATFNAPPGAQFLQDFFTEIEAGMSLQTLADILVTTDEFKNGILKGAVANEKIAGALLENFGLTAGNTDPFSPDAQAEAYFNDRLEQGASISDVIIEAGTYLLGNPVEAFQPAADLFHNKIIVADVYSRKDSANDLAQLQSILIGVTAAGPKTESEAEGYLSLINFPHPDPTFFLTNGVDNPATSNDNDEINGVVDNTTPTSSTLTDGDNVDGKAGFDTANFVIVTNSWPTHATIKDFEKIVFTNVNAGTTDLNLSNVTGATELWNSGAIKGSILNLNNIQNNAAIGALNVDKGTTQNATFKDGTISTGGTVTLAFVSSGGSTARMLETVGHATTANTAKDVTLSLIAEGPNFVQFSDGANSIGGLSTIKIAGGGSLDIVATDGEFNNVTTVDASGNTGGVTFDLTSHNKDIKFIGGAGNDTLTLGNFTATDSIDGGEIVDKEGKSSDNDTLIASLANLQSITKAGSVKNVENLGITLEGPLATNTTVNAELFGIGNITIHDAFVGAGVGKDTLNLTNLANHTQVTFNSSSAAAGTIGINVKGAIVGIDEAATLFFDKGVDLNTNKVSIKADGVETITVATDATSGAGAKLNKLADTALTTLKVTGSDGIGIGDLSASKNITTLDATGVVKDAFGAVGGLFMDLSKNDKSVTFTGGQGDDAYIASSNGDIITGGLGGDLVFLGTAADKLLYNAQAESNGITTKDSVSNFDVTADSIQFAANMQKGSAAYIGGNSFTNTDSTQVRFDDAAQTLQVDLNGDGAADMGITLVGINAASFGTTNFSFA</sequence>
<dbReference type="Proteomes" id="UP000183287">
    <property type="component" value="Unassembled WGS sequence"/>
</dbReference>
<evidence type="ECO:0000313" key="1">
    <source>
        <dbReference type="EMBL" id="SFM42903.1"/>
    </source>
</evidence>
<dbReference type="EMBL" id="FOUB01000028">
    <property type="protein sequence ID" value="SFM42903.1"/>
    <property type="molecule type" value="Genomic_DNA"/>
</dbReference>
<dbReference type="Gene3D" id="2.150.10.10">
    <property type="entry name" value="Serralysin-like metalloprotease, C-terminal"/>
    <property type="match status" value="1"/>
</dbReference>
<protein>
    <submittedName>
        <fullName evidence="1">Uncharacterized protein</fullName>
    </submittedName>
</protein>
<proteinExistence type="predicted"/>
<organism evidence="1 2">
    <name type="scientific">Nitrosomonas communis</name>
    <dbReference type="NCBI Taxonomy" id="44574"/>
    <lineage>
        <taxon>Bacteria</taxon>
        <taxon>Pseudomonadati</taxon>
        <taxon>Pseudomonadota</taxon>
        <taxon>Betaproteobacteria</taxon>
        <taxon>Nitrosomonadales</taxon>
        <taxon>Nitrosomonadaceae</taxon>
        <taxon>Nitrosomonas</taxon>
    </lineage>
</organism>
<accession>A0A1I4QT66</accession>
<name>A0A1I4QT66_9PROT</name>
<reference evidence="2" key="1">
    <citation type="submission" date="2016-10" db="EMBL/GenBank/DDBJ databases">
        <authorList>
            <person name="Varghese N."/>
            <person name="Submissions S."/>
        </authorList>
    </citation>
    <scope>NUCLEOTIDE SEQUENCE [LARGE SCALE GENOMIC DNA]</scope>
    <source>
        <strain evidence="2">Nm44</strain>
    </source>
</reference>
<dbReference type="InterPro" id="IPR011049">
    <property type="entry name" value="Serralysin-like_metalloprot_C"/>
</dbReference>
<dbReference type="PRINTS" id="PR00313">
    <property type="entry name" value="CABNDNGRPT"/>
</dbReference>
<dbReference type="RefSeq" id="WP_074905668.1">
    <property type="nucleotide sequence ID" value="NZ_FOUB01000028.1"/>
</dbReference>
<dbReference type="AlphaFoldDB" id="A0A1I4QT66"/>
<gene>
    <name evidence="1" type="ORF">SAMN05421863_102831</name>
</gene>
<evidence type="ECO:0000313" key="2">
    <source>
        <dbReference type="Proteomes" id="UP000183287"/>
    </source>
</evidence>